<accession>A0A219B5X4</accession>
<evidence type="ECO:0000313" key="2">
    <source>
        <dbReference type="Proteomes" id="UP000198462"/>
    </source>
</evidence>
<dbReference type="Proteomes" id="UP000198462">
    <property type="component" value="Unassembled WGS sequence"/>
</dbReference>
<dbReference type="EMBL" id="NFZT01000001">
    <property type="protein sequence ID" value="OWV33543.1"/>
    <property type="molecule type" value="Genomic_DNA"/>
</dbReference>
<organism evidence="1 2">
    <name type="scientific">Pacificimonas flava</name>
    <dbReference type="NCBI Taxonomy" id="1234595"/>
    <lineage>
        <taxon>Bacteria</taxon>
        <taxon>Pseudomonadati</taxon>
        <taxon>Pseudomonadota</taxon>
        <taxon>Alphaproteobacteria</taxon>
        <taxon>Sphingomonadales</taxon>
        <taxon>Sphingosinicellaceae</taxon>
        <taxon>Pacificimonas</taxon>
    </lineage>
</organism>
<dbReference type="RefSeq" id="WP_088712317.1">
    <property type="nucleotide sequence ID" value="NZ_NFZT01000001.1"/>
</dbReference>
<name>A0A219B5X4_9SPHN</name>
<dbReference type="OrthoDB" id="7566864at2"/>
<evidence type="ECO:0000313" key="1">
    <source>
        <dbReference type="EMBL" id="OWV33543.1"/>
    </source>
</evidence>
<dbReference type="AlphaFoldDB" id="A0A219B5X4"/>
<protein>
    <submittedName>
        <fullName evidence="1">Uncharacterized protein</fullName>
    </submittedName>
</protein>
<reference evidence="2" key="1">
    <citation type="submission" date="2017-05" db="EMBL/GenBank/DDBJ databases">
        <authorList>
            <person name="Lin X."/>
        </authorList>
    </citation>
    <scope>NUCLEOTIDE SEQUENCE [LARGE SCALE GENOMIC DNA]</scope>
    <source>
        <strain evidence="2">JLT2012</strain>
    </source>
</reference>
<comment type="caution">
    <text evidence="1">The sequence shown here is derived from an EMBL/GenBank/DDBJ whole genome shotgun (WGS) entry which is preliminary data.</text>
</comment>
<sequence length="92" mass="9889">MTASVQFSLNMTVTDPAALWNQAARAILCAEDCHIADIEELIGAEDDPDIEACLEQLGASIRFAGCEPNDQSFSIFDEFADRVPRLAVSGGL</sequence>
<keyword evidence="2" id="KW-1185">Reference proteome</keyword>
<proteinExistence type="predicted"/>
<gene>
    <name evidence="1" type="ORF">B5C34_08765</name>
</gene>